<sequence>MFDIVENPSLSFGGLTQHGNHIWPLVLPAASYLNHVRFGSCVNLAA</sequence>
<dbReference type="AlphaFoldDB" id="A0A1Y0AZH7"/>
<geneLocation type="mitochondrion" evidence="1"/>
<reference evidence="1" key="1">
    <citation type="submission" date="2017-03" db="EMBL/GenBank/DDBJ databases">
        <title>The mitochondrial genome of the carnivorous plant Utricularia reniformis (Lentibulariaceae): structure, comparative analysis and evolutionary landmarks.</title>
        <authorList>
            <person name="Silva S.R."/>
            <person name="Alvarenga D.O."/>
            <person name="Michael T.P."/>
            <person name="Miranda V.F.O."/>
            <person name="Varani A.M."/>
        </authorList>
    </citation>
    <scope>NUCLEOTIDE SEQUENCE</scope>
</reference>
<evidence type="ECO:0000313" key="1">
    <source>
        <dbReference type="EMBL" id="ART30586.1"/>
    </source>
</evidence>
<proteinExistence type="predicted"/>
<protein>
    <submittedName>
        <fullName evidence="1">Uncharacterized protein</fullName>
    </submittedName>
</protein>
<keyword evidence="1" id="KW-0496">Mitochondrion</keyword>
<gene>
    <name evidence="1" type="ORF">AEK19_MT0311</name>
</gene>
<name>A0A1Y0AZH7_9LAMI</name>
<dbReference type="EMBL" id="KY774314">
    <property type="protein sequence ID" value="ART30586.1"/>
    <property type="molecule type" value="Genomic_DNA"/>
</dbReference>
<accession>A0A1Y0AZH7</accession>
<organism evidence="1">
    <name type="scientific">Utricularia reniformis</name>
    <dbReference type="NCBI Taxonomy" id="192314"/>
    <lineage>
        <taxon>Eukaryota</taxon>
        <taxon>Viridiplantae</taxon>
        <taxon>Streptophyta</taxon>
        <taxon>Embryophyta</taxon>
        <taxon>Tracheophyta</taxon>
        <taxon>Spermatophyta</taxon>
        <taxon>Magnoliopsida</taxon>
        <taxon>eudicotyledons</taxon>
        <taxon>Gunneridae</taxon>
        <taxon>Pentapetalae</taxon>
        <taxon>asterids</taxon>
        <taxon>lamiids</taxon>
        <taxon>Lamiales</taxon>
        <taxon>Lentibulariaceae</taxon>
        <taxon>Utricularia</taxon>
    </lineage>
</organism>